<proteinExistence type="predicted"/>
<protein>
    <submittedName>
        <fullName evidence="1">Uncharacterized protein DUF1257</fullName>
    </submittedName>
</protein>
<gene>
    <name evidence="1" type="ORF">FHX41_1440</name>
</gene>
<name>A0A543IB51_9ACTN</name>
<keyword evidence="2" id="KW-1185">Reference proteome</keyword>
<organism evidence="1 2">
    <name type="scientific">Actinomadura hallensis</name>
    <dbReference type="NCBI Taxonomy" id="337895"/>
    <lineage>
        <taxon>Bacteria</taxon>
        <taxon>Bacillati</taxon>
        <taxon>Actinomycetota</taxon>
        <taxon>Actinomycetes</taxon>
        <taxon>Streptosporangiales</taxon>
        <taxon>Thermomonosporaceae</taxon>
        <taxon>Actinomadura</taxon>
    </lineage>
</organism>
<dbReference type="EMBL" id="VFPO01000001">
    <property type="protein sequence ID" value="TQM67819.1"/>
    <property type="molecule type" value="Genomic_DNA"/>
</dbReference>
<sequence length="129" mass="14621">MSHFTKVRTRLSDGEVLRKALAEMGYDVEPAGKGVRGYRGQRTDAEFKVRPDRGGYEIGFAPSDDGYVLVADWFGIRGTTEQSFLRELKQRYALVATISSLESHGFEVERRRTEKTGDIRVVLRRHVGV</sequence>
<dbReference type="InterPro" id="IPR009666">
    <property type="entry name" value="Uncharacterised_Ycf35"/>
</dbReference>
<dbReference type="AlphaFoldDB" id="A0A543IB51"/>
<dbReference type="RefSeq" id="WP_141966886.1">
    <property type="nucleotide sequence ID" value="NZ_VFPO01000001.1"/>
</dbReference>
<dbReference type="PANTHER" id="PTHR39638:SF2">
    <property type="entry name" value="YCF35"/>
    <property type="match status" value="1"/>
</dbReference>
<comment type="caution">
    <text evidence="1">The sequence shown here is derived from an EMBL/GenBank/DDBJ whole genome shotgun (WGS) entry which is preliminary data.</text>
</comment>
<dbReference type="PANTHER" id="PTHR39638">
    <property type="entry name" value="YCF35"/>
    <property type="match status" value="1"/>
</dbReference>
<evidence type="ECO:0000313" key="1">
    <source>
        <dbReference type="EMBL" id="TQM67819.1"/>
    </source>
</evidence>
<dbReference type="Pfam" id="PF06868">
    <property type="entry name" value="DUF1257"/>
    <property type="match status" value="1"/>
</dbReference>
<dbReference type="OrthoDB" id="3478806at2"/>
<reference evidence="1 2" key="1">
    <citation type="submission" date="2019-06" db="EMBL/GenBank/DDBJ databases">
        <title>Sequencing the genomes of 1000 actinobacteria strains.</title>
        <authorList>
            <person name="Klenk H.-P."/>
        </authorList>
    </citation>
    <scope>NUCLEOTIDE SEQUENCE [LARGE SCALE GENOMIC DNA]</scope>
    <source>
        <strain evidence="1 2">DSM 45043</strain>
    </source>
</reference>
<evidence type="ECO:0000313" key="2">
    <source>
        <dbReference type="Proteomes" id="UP000316706"/>
    </source>
</evidence>
<dbReference type="Proteomes" id="UP000316706">
    <property type="component" value="Unassembled WGS sequence"/>
</dbReference>
<accession>A0A543IB51</accession>